<dbReference type="EMBL" id="MFJN01000034">
    <property type="protein sequence ID" value="OGG20818.1"/>
    <property type="molecule type" value="Genomic_DNA"/>
</dbReference>
<dbReference type="Proteomes" id="UP000177092">
    <property type="component" value="Unassembled WGS sequence"/>
</dbReference>
<accession>A0A1F6A7U1</accession>
<dbReference type="Pfam" id="PF00886">
    <property type="entry name" value="Ribosomal_S16"/>
    <property type="match status" value="1"/>
</dbReference>
<dbReference type="Gene3D" id="3.30.1320.10">
    <property type="match status" value="1"/>
</dbReference>
<dbReference type="GO" id="GO:0003735">
    <property type="term" value="F:structural constituent of ribosome"/>
    <property type="evidence" value="ECO:0007669"/>
    <property type="project" value="InterPro"/>
</dbReference>
<evidence type="ECO:0000313" key="4">
    <source>
        <dbReference type="EMBL" id="OGG20818.1"/>
    </source>
</evidence>
<dbReference type="InterPro" id="IPR000307">
    <property type="entry name" value="Ribosomal_bS16"/>
</dbReference>
<dbReference type="GO" id="GO:0015935">
    <property type="term" value="C:small ribosomal subunit"/>
    <property type="evidence" value="ECO:0007669"/>
    <property type="project" value="TreeGrafter"/>
</dbReference>
<dbReference type="InterPro" id="IPR023803">
    <property type="entry name" value="Ribosomal_bS16_dom_sf"/>
</dbReference>
<dbReference type="GO" id="GO:0005737">
    <property type="term" value="C:cytoplasm"/>
    <property type="evidence" value="ECO:0007669"/>
    <property type="project" value="UniProtKB-ARBA"/>
</dbReference>
<dbReference type="GO" id="GO:0006412">
    <property type="term" value="P:translation"/>
    <property type="evidence" value="ECO:0007669"/>
    <property type="project" value="UniProtKB-UniRule"/>
</dbReference>
<gene>
    <name evidence="3" type="primary">rpsP</name>
    <name evidence="4" type="ORF">A3D03_04020</name>
</gene>
<reference evidence="4 5" key="1">
    <citation type="journal article" date="2016" name="Nat. Commun.">
        <title>Thousands of microbial genomes shed light on interconnected biogeochemical processes in an aquifer system.</title>
        <authorList>
            <person name="Anantharaman K."/>
            <person name="Brown C.T."/>
            <person name="Hug L.A."/>
            <person name="Sharon I."/>
            <person name="Castelle C.J."/>
            <person name="Probst A.J."/>
            <person name="Thomas B.C."/>
            <person name="Singh A."/>
            <person name="Wilkins M.J."/>
            <person name="Karaoz U."/>
            <person name="Brodie E.L."/>
            <person name="Williams K.H."/>
            <person name="Hubbard S.S."/>
            <person name="Banfield J.F."/>
        </authorList>
    </citation>
    <scope>NUCLEOTIDE SEQUENCE [LARGE SCALE GENOMIC DNA]</scope>
</reference>
<name>A0A1F6A7U1_9BACT</name>
<comment type="similarity">
    <text evidence="3">Belongs to the bacterial ribosomal protein bS16 family.</text>
</comment>
<sequence>MAVKIKLTLLGRISKPFYRIVASDQKTKRTGKALENLGYYDPLTQPFTLKVNREAVAKWIKNGAQMTETVRKLLTT</sequence>
<evidence type="ECO:0000256" key="3">
    <source>
        <dbReference type="HAMAP-Rule" id="MF_00385"/>
    </source>
</evidence>
<dbReference type="SUPFAM" id="SSF54565">
    <property type="entry name" value="Ribosomal protein S16"/>
    <property type="match status" value="1"/>
</dbReference>
<protein>
    <recommendedName>
        <fullName evidence="3">Small ribosomal subunit protein bS16</fullName>
    </recommendedName>
</protein>
<dbReference type="NCBIfam" id="TIGR00002">
    <property type="entry name" value="S16"/>
    <property type="match status" value="1"/>
</dbReference>
<keyword evidence="2 3" id="KW-0687">Ribonucleoprotein</keyword>
<dbReference type="STRING" id="1798384.A3D03_04020"/>
<organism evidence="4 5">
    <name type="scientific">Candidatus Gottesmanbacteria bacterium RIFCSPHIGHO2_02_FULL_40_13</name>
    <dbReference type="NCBI Taxonomy" id="1798384"/>
    <lineage>
        <taxon>Bacteria</taxon>
        <taxon>Candidatus Gottesmaniibacteriota</taxon>
    </lineage>
</organism>
<dbReference type="PANTHER" id="PTHR12919:SF20">
    <property type="entry name" value="SMALL RIBOSOMAL SUBUNIT PROTEIN BS16M"/>
    <property type="match status" value="1"/>
</dbReference>
<keyword evidence="1 3" id="KW-0689">Ribosomal protein</keyword>
<dbReference type="AlphaFoldDB" id="A0A1F6A7U1"/>
<proteinExistence type="inferred from homology"/>
<evidence type="ECO:0000313" key="5">
    <source>
        <dbReference type="Proteomes" id="UP000177092"/>
    </source>
</evidence>
<dbReference type="PANTHER" id="PTHR12919">
    <property type="entry name" value="30S RIBOSOMAL PROTEIN S16"/>
    <property type="match status" value="1"/>
</dbReference>
<evidence type="ECO:0000256" key="1">
    <source>
        <dbReference type="ARBA" id="ARBA00022980"/>
    </source>
</evidence>
<comment type="caution">
    <text evidence="4">The sequence shown here is derived from an EMBL/GenBank/DDBJ whole genome shotgun (WGS) entry which is preliminary data.</text>
</comment>
<dbReference type="HAMAP" id="MF_00385">
    <property type="entry name" value="Ribosomal_bS16"/>
    <property type="match status" value="1"/>
</dbReference>
<evidence type="ECO:0000256" key="2">
    <source>
        <dbReference type="ARBA" id="ARBA00023274"/>
    </source>
</evidence>